<evidence type="ECO:0000256" key="1">
    <source>
        <dbReference type="ARBA" id="ARBA00001933"/>
    </source>
</evidence>
<name>A0ABN8S338_9CNID</name>
<accession>A0ABN8S338</accession>
<comment type="caution">
    <text evidence="11">The sequence shown here is derived from an EMBL/GenBank/DDBJ whole genome shotgun (WGS) entry which is preliminary data.</text>
</comment>
<reference evidence="11 12" key="1">
    <citation type="submission" date="2022-05" db="EMBL/GenBank/DDBJ databases">
        <authorList>
            <consortium name="Genoscope - CEA"/>
            <person name="William W."/>
        </authorList>
    </citation>
    <scope>NUCLEOTIDE SEQUENCE [LARGE SCALE GENOMIC DNA]</scope>
</reference>
<evidence type="ECO:0000256" key="8">
    <source>
        <dbReference type="ARBA" id="ARBA00026106"/>
    </source>
</evidence>
<evidence type="ECO:0000256" key="5">
    <source>
        <dbReference type="ARBA" id="ARBA00022898"/>
    </source>
</evidence>
<dbReference type="PANTHER" id="PTHR11751:SF29">
    <property type="entry name" value="ALANINE TRANSAMINASE"/>
    <property type="match status" value="1"/>
</dbReference>
<gene>
    <name evidence="11" type="ORF">PLOB_00034190</name>
</gene>
<dbReference type="Gene3D" id="3.90.1150.10">
    <property type="entry name" value="Aspartate Aminotransferase, domain 1"/>
    <property type="match status" value="1"/>
</dbReference>
<evidence type="ECO:0000256" key="9">
    <source>
        <dbReference type="ARBA" id="ARBA00047412"/>
    </source>
</evidence>
<dbReference type="CDD" id="cd00609">
    <property type="entry name" value="AAT_like"/>
    <property type="match status" value="1"/>
</dbReference>
<dbReference type="Proteomes" id="UP001159405">
    <property type="component" value="Unassembled WGS sequence"/>
</dbReference>
<dbReference type="InterPro" id="IPR015421">
    <property type="entry name" value="PyrdxlP-dep_Trfase_major"/>
</dbReference>
<dbReference type="InterPro" id="IPR045088">
    <property type="entry name" value="ALAT1/2-like"/>
</dbReference>
<evidence type="ECO:0000313" key="12">
    <source>
        <dbReference type="Proteomes" id="UP001159405"/>
    </source>
</evidence>
<keyword evidence="5" id="KW-0663">Pyridoxal phosphate</keyword>
<evidence type="ECO:0000256" key="7">
    <source>
        <dbReference type="ARBA" id="ARBA00025785"/>
    </source>
</evidence>
<evidence type="ECO:0000256" key="3">
    <source>
        <dbReference type="ARBA" id="ARBA00022576"/>
    </source>
</evidence>
<keyword evidence="3" id="KW-0032">Aminotransferase</keyword>
<dbReference type="EC" id="2.6.1.2" evidence="8"/>
<evidence type="ECO:0000259" key="10">
    <source>
        <dbReference type="Pfam" id="PF00155"/>
    </source>
</evidence>
<feature type="domain" description="Aminotransferase class I/classII large" evidence="10">
    <location>
        <begin position="85"/>
        <end position="456"/>
    </location>
</feature>
<comment type="similarity">
    <text evidence="7">Belongs to the class-I pyridoxal-phosphate-dependent aminotransferase family. Alanine aminotransferase subfamily.</text>
</comment>
<dbReference type="Pfam" id="PF00155">
    <property type="entry name" value="Aminotran_1_2"/>
    <property type="match status" value="1"/>
</dbReference>
<dbReference type="SUPFAM" id="SSF53383">
    <property type="entry name" value="PLP-dependent transferases"/>
    <property type="match status" value="1"/>
</dbReference>
<evidence type="ECO:0000313" key="11">
    <source>
        <dbReference type="EMBL" id="CAH3186152.1"/>
    </source>
</evidence>
<dbReference type="EMBL" id="CALNXK010000463">
    <property type="protein sequence ID" value="CAH3186152.1"/>
    <property type="molecule type" value="Genomic_DNA"/>
</dbReference>
<protein>
    <recommendedName>
        <fullName evidence="8">alanine transaminase</fullName>
        <ecNumber evidence="8">2.6.1.2</ecNumber>
    </recommendedName>
</protein>
<dbReference type="InterPro" id="IPR004839">
    <property type="entry name" value="Aminotransferase_I/II_large"/>
</dbReference>
<sequence length="489" mass="55263">MAAEEIITDKTIGPALQNYANSRGWIDARANEIRRELKQGVSKPFNEVIKHFGDPHAFGQPPVSSLRQLLSCLICPSFLEEPSYPKDIKEKARRILEATEHFSIGSYTDTLGLRIVRKHVAQFITKRDGYAADPDSIFLTNGGTTGIRIALEALATGCLCSDKDRAGLMIPIPGFPHYVARIKQFNMYKIPYYLNEDNNWALDICELERALDESRPHCRPRGLVLINPGNPTGQVLSYDNIREVIKFCAREKLVLFADEVYQETVFTNEVQFHSCKKVLRDLGPEYNKFQLMSIHSASKGFYGECGLRGGYIEVVGFSKEVLAQFKRYLSPPHKAPSTAGQAAVSAICNPPQPGDESYETFIKEKMSIMDSYQRKAGITTKMLNSLKHVSCNPVTGSLYAFPKVILPQKAVEEAKLKNCTPDEFYCWQMLEATGITPVPGTLFGQKEGTYHFRLTILPSEEKVVSMFDRMSKFHEEFMQKYRNDKDNQH</sequence>
<proteinExistence type="inferred from homology"/>
<comment type="cofactor">
    <cofactor evidence="1">
        <name>pyridoxal 5'-phosphate</name>
        <dbReference type="ChEBI" id="CHEBI:597326"/>
    </cofactor>
</comment>
<organism evidence="11 12">
    <name type="scientific">Porites lobata</name>
    <dbReference type="NCBI Taxonomy" id="104759"/>
    <lineage>
        <taxon>Eukaryota</taxon>
        <taxon>Metazoa</taxon>
        <taxon>Cnidaria</taxon>
        <taxon>Anthozoa</taxon>
        <taxon>Hexacorallia</taxon>
        <taxon>Scleractinia</taxon>
        <taxon>Fungiina</taxon>
        <taxon>Poritidae</taxon>
        <taxon>Porites</taxon>
    </lineage>
</organism>
<evidence type="ECO:0000256" key="6">
    <source>
        <dbReference type="ARBA" id="ARBA00025708"/>
    </source>
</evidence>
<comment type="subunit">
    <text evidence="2">Homodimer.</text>
</comment>
<keyword evidence="12" id="KW-1185">Reference proteome</keyword>
<evidence type="ECO:0000256" key="4">
    <source>
        <dbReference type="ARBA" id="ARBA00022679"/>
    </source>
</evidence>
<evidence type="ECO:0000256" key="2">
    <source>
        <dbReference type="ARBA" id="ARBA00011738"/>
    </source>
</evidence>
<comment type="catalytic activity">
    <reaction evidence="9">
        <text>L-alanine + 2-oxoglutarate = pyruvate + L-glutamate</text>
        <dbReference type="Rhea" id="RHEA:19453"/>
        <dbReference type="ChEBI" id="CHEBI:15361"/>
        <dbReference type="ChEBI" id="CHEBI:16810"/>
        <dbReference type="ChEBI" id="CHEBI:29985"/>
        <dbReference type="ChEBI" id="CHEBI:57972"/>
        <dbReference type="EC" id="2.6.1.2"/>
    </reaction>
</comment>
<keyword evidence="4" id="KW-0808">Transferase</keyword>
<dbReference type="PANTHER" id="PTHR11751">
    <property type="entry name" value="ALANINE AMINOTRANSFERASE"/>
    <property type="match status" value="1"/>
</dbReference>
<dbReference type="InterPro" id="IPR015422">
    <property type="entry name" value="PyrdxlP-dep_Trfase_small"/>
</dbReference>
<comment type="pathway">
    <text evidence="6">Amino-acid degradation; L-alanine degradation via transaminase pathway; pyruvate from L-alanine: step 1/1.</text>
</comment>
<dbReference type="Gene3D" id="1.10.287.1970">
    <property type="match status" value="1"/>
</dbReference>
<dbReference type="Gene3D" id="3.40.640.10">
    <property type="entry name" value="Type I PLP-dependent aspartate aminotransferase-like (Major domain)"/>
    <property type="match status" value="1"/>
</dbReference>
<dbReference type="InterPro" id="IPR015424">
    <property type="entry name" value="PyrdxlP-dep_Trfase"/>
</dbReference>